<dbReference type="PANTHER" id="PTHR31845:SF17">
    <property type="entry name" value="ZN(II)2CYS6 TRANSCRIPTION FACTOR (EUROFUNG)"/>
    <property type="match status" value="1"/>
</dbReference>
<feature type="compositionally biased region" description="Polar residues" evidence="6">
    <location>
        <begin position="133"/>
        <end position="147"/>
    </location>
</feature>
<dbReference type="InterPro" id="IPR036864">
    <property type="entry name" value="Zn2-C6_fun-type_DNA-bd_sf"/>
</dbReference>
<dbReference type="GO" id="GO:0000981">
    <property type="term" value="F:DNA-binding transcription factor activity, RNA polymerase II-specific"/>
    <property type="evidence" value="ECO:0007669"/>
    <property type="project" value="InterPro"/>
</dbReference>
<evidence type="ECO:0000256" key="3">
    <source>
        <dbReference type="ARBA" id="ARBA00023125"/>
    </source>
</evidence>
<dbReference type="InterPro" id="IPR051089">
    <property type="entry name" value="prtT"/>
</dbReference>
<dbReference type="SUPFAM" id="SSF57701">
    <property type="entry name" value="Zn2/Cys6 DNA-binding domain"/>
    <property type="match status" value="1"/>
</dbReference>
<dbReference type="GO" id="GO:0005634">
    <property type="term" value="C:nucleus"/>
    <property type="evidence" value="ECO:0007669"/>
    <property type="project" value="UniProtKB-SubCell"/>
</dbReference>
<dbReference type="Pfam" id="PF00172">
    <property type="entry name" value="Zn_clus"/>
    <property type="match status" value="1"/>
</dbReference>
<sequence length="679" mass="76058">MQSRTSYTSASGSAREHEGRSGFSGNRDARACDMCRRMKIRCLGKEDPPCHRCRAMGLSCTFQETKRPKPEAQNEDTRVSRMEDEIESLKADLDALMAWRETAAETLSHLSGMSGAASLERKPQVAARPSSIHAHSSYTLAPPSTSRARSESYDSENIPPIQGMITEQETARLVEDGYSPPPTRRIQESDIRGRKRSAPDEILSPMARQRRRSQSPVVIDKSTPRGMEMQYQDPVTMGLCSETEARRLFDDFFVHSHSSIPVYDPAVDTWDSLRARSPFSITVIMFVGKKIQDSGGPVSELQRKYREHAERMGKETLFSPISSLETLQALIILASWGDTGWRPGCHAINMGMDMDLQRCLPRLVNSITDKGFVGDVGERERRLVAGARVWLALTKMKIEMALNYCRPELFPDNTVVTFGRRFLNHPLSLPGDSRLVAAIELHSLRLPMHDPYHAIPQHKLLSLLQTYNKSVDDWAAYWHGYYDSIGRGEDDGLRKLVIQDVRNRRDVEKLSPARKECLVRALRGAGRIVHLFANDRDGDELRHANNFAHIVLAFAARSLLFLASLLPDMVDLRQTGRDVKKVAYMLDHFPGYQFANQLHEAVDRARANAILPPASRFTSPSPPNVSLPVFSNSSMGPPANSTASHEQQQPLVDMFNFDLPADLDVPSAPSNLSDPSTQL</sequence>
<evidence type="ECO:0000313" key="8">
    <source>
        <dbReference type="EMBL" id="ORY25445.1"/>
    </source>
</evidence>
<dbReference type="PROSITE" id="PS00463">
    <property type="entry name" value="ZN2_CY6_FUNGAL_1"/>
    <property type="match status" value="1"/>
</dbReference>
<feature type="compositionally biased region" description="Polar residues" evidence="6">
    <location>
        <begin position="629"/>
        <end position="647"/>
    </location>
</feature>
<evidence type="ECO:0000313" key="9">
    <source>
        <dbReference type="Proteomes" id="UP000193986"/>
    </source>
</evidence>
<dbReference type="OrthoDB" id="2563693at2759"/>
<dbReference type="Proteomes" id="UP000193986">
    <property type="component" value="Unassembled WGS sequence"/>
</dbReference>
<keyword evidence="9" id="KW-1185">Reference proteome</keyword>
<feature type="domain" description="Zn(2)-C6 fungal-type" evidence="7">
    <location>
        <begin position="31"/>
        <end position="62"/>
    </location>
</feature>
<feature type="compositionally biased region" description="Polar residues" evidence="6">
    <location>
        <begin position="1"/>
        <end position="12"/>
    </location>
</feature>
<feature type="region of interest" description="Disordered" evidence="6">
    <location>
        <begin position="1"/>
        <end position="27"/>
    </location>
</feature>
<evidence type="ECO:0000256" key="6">
    <source>
        <dbReference type="SAM" id="MobiDB-lite"/>
    </source>
</evidence>
<dbReference type="GO" id="GO:0000976">
    <property type="term" value="F:transcription cis-regulatory region binding"/>
    <property type="evidence" value="ECO:0007669"/>
    <property type="project" value="TreeGrafter"/>
</dbReference>
<dbReference type="Gene3D" id="4.10.240.10">
    <property type="entry name" value="Zn(2)-C6 fungal-type DNA-binding domain"/>
    <property type="match status" value="1"/>
</dbReference>
<comment type="caution">
    <text evidence="8">The sequence shown here is derived from an EMBL/GenBank/DDBJ whole genome shotgun (WGS) entry which is preliminary data.</text>
</comment>
<keyword evidence="5" id="KW-0539">Nucleus</keyword>
<evidence type="ECO:0000256" key="4">
    <source>
        <dbReference type="ARBA" id="ARBA00023163"/>
    </source>
</evidence>
<dbReference type="InterPro" id="IPR001138">
    <property type="entry name" value="Zn2Cys6_DnaBD"/>
</dbReference>
<dbReference type="PROSITE" id="PS50048">
    <property type="entry name" value="ZN2_CY6_FUNGAL_2"/>
    <property type="match status" value="1"/>
</dbReference>
<gene>
    <name evidence="8" type="ORF">BCR39DRAFT_287210</name>
</gene>
<name>A0A1Y2AU29_9TREE</name>
<evidence type="ECO:0000256" key="1">
    <source>
        <dbReference type="ARBA" id="ARBA00004123"/>
    </source>
</evidence>
<dbReference type="CDD" id="cd00067">
    <property type="entry name" value="GAL4"/>
    <property type="match status" value="1"/>
</dbReference>
<dbReference type="CDD" id="cd12148">
    <property type="entry name" value="fungal_TF_MHR"/>
    <property type="match status" value="1"/>
</dbReference>
<keyword evidence="2" id="KW-0805">Transcription regulation</keyword>
<keyword evidence="4" id="KW-0804">Transcription</keyword>
<feature type="region of interest" description="Disordered" evidence="6">
    <location>
        <begin position="613"/>
        <end position="647"/>
    </location>
</feature>
<evidence type="ECO:0000259" key="7">
    <source>
        <dbReference type="PROSITE" id="PS50048"/>
    </source>
</evidence>
<feature type="region of interest" description="Disordered" evidence="6">
    <location>
        <begin position="175"/>
        <end position="196"/>
    </location>
</feature>
<dbReference type="GO" id="GO:0008270">
    <property type="term" value="F:zinc ion binding"/>
    <property type="evidence" value="ECO:0007669"/>
    <property type="project" value="InterPro"/>
</dbReference>
<protein>
    <recommendedName>
        <fullName evidence="7">Zn(2)-C6 fungal-type domain-containing protein</fullName>
    </recommendedName>
</protein>
<evidence type="ECO:0000256" key="5">
    <source>
        <dbReference type="ARBA" id="ARBA00023242"/>
    </source>
</evidence>
<keyword evidence="3" id="KW-0238">DNA-binding</keyword>
<organism evidence="8 9">
    <name type="scientific">Naematelia encephala</name>
    <dbReference type="NCBI Taxonomy" id="71784"/>
    <lineage>
        <taxon>Eukaryota</taxon>
        <taxon>Fungi</taxon>
        <taxon>Dikarya</taxon>
        <taxon>Basidiomycota</taxon>
        <taxon>Agaricomycotina</taxon>
        <taxon>Tremellomycetes</taxon>
        <taxon>Tremellales</taxon>
        <taxon>Naemateliaceae</taxon>
        <taxon>Naematelia</taxon>
    </lineage>
</organism>
<feature type="region of interest" description="Disordered" evidence="6">
    <location>
        <begin position="127"/>
        <end position="159"/>
    </location>
</feature>
<dbReference type="SMART" id="SM00066">
    <property type="entry name" value="GAL4"/>
    <property type="match status" value="1"/>
</dbReference>
<comment type="subcellular location">
    <subcellularLocation>
        <location evidence="1">Nucleus</location>
    </subcellularLocation>
</comment>
<dbReference type="InParanoid" id="A0A1Y2AU29"/>
<dbReference type="PANTHER" id="PTHR31845">
    <property type="entry name" value="FINGER DOMAIN PROTEIN, PUTATIVE-RELATED"/>
    <property type="match status" value="1"/>
</dbReference>
<accession>A0A1Y2AU29</accession>
<dbReference type="AlphaFoldDB" id="A0A1Y2AU29"/>
<proteinExistence type="predicted"/>
<evidence type="ECO:0000256" key="2">
    <source>
        <dbReference type="ARBA" id="ARBA00023015"/>
    </source>
</evidence>
<dbReference type="EMBL" id="MCFC01000057">
    <property type="protein sequence ID" value="ORY25445.1"/>
    <property type="molecule type" value="Genomic_DNA"/>
</dbReference>
<reference evidence="8 9" key="1">
    <citation type="submission" date="2016-07" db="EMBL/GenBank/DDBJ databases">
        <title>Pervasive Adenine N6-methylation of Active Genes in Fungi.</title>
        <authorList>
            <consortium name="DOE Joint Genome Institute"/>
            <person name="Mondo S.J."/>
            <person name="Dannebaum R.O."/>
            <person name="Kuo R.C."/>
            <person name="Labutti K."/>
            <person name="Haridas S."/>
            <person name="Kuo A."/>
            <person name="Salamov A."/>
            <person name="Ahrendt S.R."/>
            <person name="Lipzen A."/>
            <person name="Sullivan W."/>
            <person name="Andreopoulos W.B."/>
            <person name="Clum A."/>
            <person name="Lindquist E."/>
            <person name="Daum C."/>
            <person name="Ramamoorthy G.K."/>
            <person name="Gryganskyi A."/>
            <person name="Culley D."/>
            <person name="Magnuson J.K."/>
            <person name="James T.Y."/>
            <person name="O'Malley M.A."/>
            <person name="Stajich J.E."/>
            <person name="Spatafora J.W."/>
            <person name="Visel A."/>
            <person name="Grigoriev I.V."/>
        </authorList>
    </citation>
    <scope>NUCLEOTIDE SEQUENCE [LARGE SCALE GENOMIC DNA]</scope>
    <source>
        <strain evidence="8 9">68-887.2</strain>
    </source>
</reference>